<accession>A0A183CR78</accession>
<feature type="region of interest" description="Disordered" evidence="1">
    <location>
        <begin position="78"/>
        <end position="102"/>
    </location>
</feature>
<proteinExistence type="predicted"/>
<evidence type="ECO:0000313" key="2">
    <source>
        <dbReference type="Proteomes" id="UP000050741"/>
    </source>
</evidence>
<dbReference type="AlphaFoldDB" id="A0A183CR78"/>
<feature type="compositionally biased region" description="Basic and acidic residues" evidence="1">
    <location>
        <begin position="39"/>
        <end position="58"/>
    </location>
</feature>
<feature type="compositionally biased region" description="Basic and acidic residues" evidence="1">
    <location>
        <begin position="19"/>
        <end position="31"/>
    </location>
</feature>
<keyword evidence="2" id="KW-1185">Reference proteome</keyword>
<feature type="region of interest" description="Disordered" evidence="1">
    <location>
        <begin position="270"/>
        <end position="292"/>
    </location>
</feature>
<sequence>GSSGVEPPQLQFQRPAEQQTKRPEQQVERFAEQQQQHQLLHEKQQHEQTVHKMPEAKTAELRVPISEWAKTKQLIRVVQQDDRLHHQHPSATPPSTPPGGIALPELAAHYRQMADELTRKLTKELDEMELEEEVDSAQMAEQFQQRHRQDIAGGLEGTAAPKEMRQRLARQLESHVAEVVAREMRKRSSFSALAREADDGTVVEVEQFAPAAAAADEQREQMPRLLKTGSSGESSEDDFVKVERQPTMQTDECCSPGTALRTVMRVTAAVDSGGQHGLTPSPQMGGPATEEE</sequence>
<protein>
    <submittedName>
        <fullName evidence="3">NET domain-containing protein</fullName>
    </submittedName>
</protein>
<dbReference type="Proteomes" id="UP000050741">
    <property type="component" value="Unassembled WGS sequence"/>
</dbReference>
<feature type="region of interest" description="Disordered" evidence="1">
    <location>
        <begin position="212"/>
        <end position="256"/>
    </location>
</feature>
<reference evidence="2" key="1">
    <citation type="submission" date="2014-05" db="EMBL/GenBank/DDBJ databases">
        <title>The genome and life-stage specific transcriptomes of Globodera pallida elucidate key aspects of plant parasitism by a cyst nematode.</title>
        <authorList>
            <person name="Cotton J.A."/>
            <person name="Lilley C.J."/>
            <person name="Jones L.M."/>
            <person name="Kikuchi T."/>
            <person name="Reid A.J."/>
            <person name="Thorpe P."/>
            <person name="Tsai I.J."/>
            <person name="Beasley H."/>
            <person name="Blok V."/>
            <person name="Cock P.J.A."/>
            <person name="Van den Akker S.E."/>
            <person name="Holroyd N."/>
            <person name="Hunt M."/>
            <person name="Mantelin S."/>
            <person name="Naghra H."/>
            <person name="Pain A."/>
            <person name="Palomares-Rius J.E."/>
            <person name="Zarowiecki M."/>
            <person name="Berriman M."/>
            <person name="Jones J.T."/>
            <person name="Urwin P.E."/>
        </authorList>
    </citation>
    <scope>NUCLEOTIDE SEQUENCE [LARGE SCALE GENOMIC DNA]</scope>
    <source>
        <strain evidence="2">Lindley</strain>
    </source>
</reference>
<evidence type="ECO:0000313" key="3">
    <source>
        <dbReference type="WBParaSite" id="GPLIN_001538600"/>
    </source>
</evidence>
<evidence type="ECO:0000256" key="1">
    <source>
        <dbReference type="SAM" id="MobiDB-lite"/>
    </source>
</evidence>
<reference evidence="3" key="2">
    <citation type="submission" date="2016-06" db="UniProtKB">
        <authorList>
            <consortium name="WormBaseParasite"/>
        </authorList>
    </citation>
    <scope>IDENTIFICATION</scope>
</reference>
<organism evidence="2 3">
    <name type="scientific">Globodera pallida</name>
    <name type="common">Potato cyst nematode worm</name>
    <name type="synonym">Heterodera pallida</name>
    <dbReference type="NCBI Taxonomy" id="36090"/>
    <lineage>
        <taxon>Eukaryota</taxon>
        <taxon>Metazoa</taxon>
        <taxon>Ecdysozoa</taxon>
        <taxon>Nematoda</taxon>
        <taxon>Chromadorea</taxon>
        <taxon>Rhabditida</taxon>
        <taxon>Tylenchina</taxon>
        <taxon>Tylenchomorpha</taxon>
        <taxon>Tylenchoidea</taxon>
        <taxon>Heteroderidae</taxon>
        <taxon>Heteroderinae</taxon>
        <taxon>Globodera</taxon>
    </lineage>
</organism>
<name>A0A183CR78_GLOPA</name>
<feature type="region of interest" description="Disordered" evidence="1">
    <location>
        <begin position="1"/>
        <end position="58"/>
    </location>
</feature>
<dbReference type="WBParaSite" id="GPLIN_001538600">
    <property type="protein sequence ID" value="GPLIN_001538600"/>
    <property type="gene ID" value="GPLIN_001538600"/>
</dbReference>